<feature type="compositionally biased region" description="Polar residues" evidence="1">
    <location>
        <begin position="161"/>
        <end position="175"/>
    </location>
</feature>
<sequence>FEDNQTEDNQTTVKRLVEETFPSSPTPIGTKKKKSKKLDFPGPTIQDSEARRGFQYSIQSDGTGLRSRIDPSKGKRKGKIPSGSESTQGSAIYQRQVPETTMISGPGLELSISNSKRDKSHSEGSNRHLHEPVQEVIHHVQGEGLGNVTTNPPRSDELLKNPQNVPQRGGNSKIL</sequence>
<evidence type="ECO:0000256" key="1">
    <source>
        <dbReference type="SAM" id="MobiDB-lite"/>
    </source>
</evidence>
<protein>
    <submittedName>
        <fullName evidence="2">Uncharacterized protein</fullName>
    </submittedName>
</protein>
<organism evidence="2 3">
    <name type="scientific">Austropuccinia psidii MF-1</name>
    <dbReference type="NCBI Taxonomy" id="1389203"/>
    <lineage>
        <taxon>Eukaryota</taxon>
        <taxon>Fungi</taxon>
        <taxon>Dikarya</taxon>
        <taxon>Basidiomycota</taxon>
        <taxon>Pucciniomycotina</taxon>
        <taxon>Pucciniomycetes</taxon>
        <taxon>Pucciniales</taxon>
        <taxon>Sphaerophragmiaceae</taxon>
        <taxon>Austropuccinia</taxon>
    </lineage>
</organism>
<gene>
    <name evidence="2" type="ORF">O181_126258</name>
</gene>
<feature type="region of interest" description="Disordered" evidence="1">
    <location>
        <begin position="1"/>
        <end position="175"/>
    </location>
</feature>
<feature type="compositionally biased region" description="Polar residues" evidence="1">
    <location>
        <begin position="83"/>
        <end position="103"/>
    </location>
</feature>
<comment type="caution">
    <text evidence="2">The sequence shown here is derived from an EMBL/GenBank/DDBJ whole genome shotgun (WGS) entry which is preliminary data.</text>
</comment>
<proteinExistence type="predicted"/>
<keyword evidence="3" id="KW-1185">Reference proteome</keyword>
<feature type="compositionally biased region" description="Basic and acidic residues" evidence="1">
    <location>
        <begin position="115"/>
        <end position="141"/>
    </location>
</feature>
<feature type="non-terminal residue" evidence="2">
    <location>
        <position position="1"/>
    </location>
</feature>
<evidence type="ECO:0000313" key="3">
    <source>
        <dbReference type="Proteomes" id="UP000765509"/>
    </source>
</evidence>
<name>A0A9Q3KR37_9BASI</name>
<dbReference type="AlphaFoldDB" id="A0A9Q3KR37"/>
<dbReference type="Proteomes" id="UP000765509">
    <property type="component" value="Unassembled WGS sequence"/>
</dbReference>
<accession>A0A9Q3KR37</accession>
<reference evidence="2" key="1">
    <citation type="submission" date="2021-03" db="EMBL/GenBank/DDBJ databases">
        <title>Draft genome sequence of rust myrtle Austropuccinia psidii MF-1, a brazilian biotype.</title>
        <authorList>
            <person name="Quecine M.C."/>
            <person name="Pachon D.M.R."/>
            <person name="Bonatelli M.L."/>
            <person name="Correr F.H."/>
            <person name="Franceschini L.M."/>
            <person name="Leite T.F."/>
            <person name="Margarido G.R.A."/>
            <person name="Almeida C.A."/>
            <person name="Ferrarezi J.A."/>
            <person name="Labate C.A."/>
        </authorList>
    </citation>
    <scope>NUCLEOTIDE SEQUENCE</scope>
    <source>
        <strain evidence="2">MF-1</strain>
    </source>
</reference>
<evidence type="ECO:0000313" key="2">
    <source>
        <dbReference type="EMBL" id="MBW0586543.1"/>
    </source>
</evidence>
<dbReference type="EMBL" id="AVOT02124203">
    <property type="protein sequence ID" value="MBW0586543.1"/>
    <property type="molecule type" value="Genomic_DNA"/>
</dbReference>